<feature type="non-terminal residue" evidence="1">
    <location>
        <position position="30"/>
    </location>
</feature>
<protein>
    <submittedName>
        <fullName evidence="1">EPH receptor B1</fullName>
    </submittedName>
</protein>
<feature type="non-terminal residue" evidence="1">
    <location>
        <position position="1"/>
    </location>
</feature>
<organism evidence="1">
    <name type="scientific">Nothobranchius korthausae</name>
    <dbReference type="NCBI Taxonomy" id="1143690"/>
    <lineage>
        <taxon>Eukaryota</taxon>
        <taxon>Metazoa</taxon>
        <taxon>Chordata</taxon>
        <taxon>Craniata</taxon>
        <taxon>Vertebrata</taxon>
        <taxon>Euteleostomi</taxon>
        <taxon>Actinopterygii</taxon>
        <taxon>Neopterygii</taxon>
        <taxon>Teleostei</taxon>
        <taxon>Neoteleostei</taxon>
        <taxon>Acanthomorphata</taxon>
        <taxon>Ovalentaria</taxon>
        <taxon>Atherinomorphae</taxon>
        <taxon>Cyprinodontiformes</taxon>
        <taxon>Nothobranchiidae</taxon>
        <taxon>Nothobranchius</taxon>
    </lineage>
</organism>
<name>A0A1A8FYL3_9TELE</name>
<evidence type="ECO:0000313" key="1">
    <source>
        <dbReference type="EMBL" id="SBQ64067.1"/>
    </source>
</evidence>
<dbReference type="EMBL" id="HAEB01017540">
    <property type="protein sequence ID" value="SBQ64067.1"/>
    <property type="molecule type" value="Transcribed_RNA"/>
</dbReference>
<sequence length="30" mass="3455">GGGGRIQGCTAEHHFQLLHFFVRHLLKTFF</sequence>
<reference evidence="1" key="1">
    <citation type="submission" date="2016-05" db="EMBL/GenBank/DDBJ databases">
        <authorList>
            <person name="Lavstsen T."/>
            <person name="Jespersen J.S."/>
        </authorList>
    </citation>
    <scope>NUCLEOTIDE SEQUENCE</scope>
    <source>
        <tissue evidence="1">Brain</tissue>
    </source>
</reference>
<proteinExistence type="predicted"/>
<gene>
    <name evidence="1" type="primary">EPHB1</name>
</gene>
<accession>A0A1A8FYL3</accession>
<dbReference type="AlphaFoldDB" id="A0A1A8FYL3"/>
<keyword evidence="1" id="KW-0675">Receptor</keyword>
<reference evidence="1" key="2">
    <citation type="submission" date="2016-06" db="EMBL/GenBank/DDBJ databases">
        <title>The genome of a short-lived fish provides insights into sex chromosome evolution and the genetic control of aging.</title>
        <authorList>
            <person name="Reichwald K."/>
            <person name="Felder M."/>
            <person name="Petzold A."/>
            <person name="Koch P."/>
            <person name="Groth M."/>
            <person name="Platzer M."/>
        </authorList>
    </citation>
    <scope>NUCLEOTIDE SEQUENCE</scope>
    <source>
        <tissue evidence="1">Brain</tissue>
    </source>
</reference>